<dbReference type="AlphaFoldDB" id="A0A428RWT6"/>
<feature type="region of interest" description="Disordered" evidence="1">
    <location>
        <begin position="25"/>
        <end position="47"/>
    </location>
</feature>
<gene>
    <name evidence="3" type="ORF">CEP51_005459</name>
</gene>
<reference evidence="3 4" key="1">
    <citation type="submission" date="2017-06" db="EMBL/GenBank/DDBJ databases">
        <title>Comparative genomic analysis of Ambrosia Fusariam Clade fungi.</title>
        <authorList>
            <person name="Stajich J.E."/>
            <person name="Carrillo J."/>
            <person name="Kijimoto T."/>
            <person name="Eskalen A."/>
            <person name="O'Donnell K."/>
            <person name="Kasson M."/>
        </authorList>
    </citation>
    <scope>NUCLEOTIDE SEQUENCE [LARGE SCALE GENOMIC DNA]</scope>
    <source>
        <strain evidence="3 4">NRRL62606</strain>
    </source>
</reference>
<keyword evidence="4" id="KW-1185">Reference proteome</keyword>
<protein>
    <submittedName>
        <fullName evidence="3">Uncharacterized protein</fullName>
    </submittedName>
</protein>
<comment type="caution">
    <text evidence="3">The sequence shown here is derived from an EMBL/GenBank/DDBJ whole genome shotgun (WGS) entry which is preliminary data.</text>
</comment>
<feature type="chain" id="PRO_5019502997" evidence="2">
    <location>
        <begin position="20"/>
        <end position="251"/>
    </location>
</feature>
<evidence type="ECO:0000256" key="2">
    <source>
        <dbReference type="SAM" id="SignalP"/>
    </source>
</evidence>
<dbReference type="EMBL" id="NKCL01000109">
    <property type="protein sequence ID" value="RSL82008.1"/>
    <property type="molecule type" value="Genomic_DNA"/>
</dbReference>
<evidence type="ECO:0000313" key="4">
    <source>
        <dbReference type="Proteomes" id="UP000287972"/>
    </source>
</evidence>
<sequence length="251" mass="26531">MRSEVLALPLLALARGVLASPCLPPLTSSSPSVTTTTASSEAASTASTESTIIALTTTESTTAAASESTTSATLPSAPVTTAPEPFYVTIFRPFPGPGQITAPITVTTIAPQGDQPGISTDQFYVDQQSGTYEHSDNVQGEYWGIYQPINNTRLVVGGRYLVTMHIRVPDNSCLDLMVAPSVGNGGYMAQGSSVINVNNAVDNWLGVRAMFWYNRQALILNDPGVAIVSSCESVSFWVDDVSMVQFVALTD</sequence>
<accession>A0A428RWT6</accession>
<dbReference type="Proteomes" id="UP000287972">
    <property type="component" value="Unassembled WGS sequence"/>
</dbReference>
<keyword evidence="2" id="KW-0732">Signal</keyword>
<organism evidence="3 4">
    <name type="scientific">Fusarium floridanum</name>
    <dbReference type="NCBI Taxonomy" id="1325733"/>
    <lineage>
        <taxon>Eukaryota</taxon>
        <taxon>Fungi</taxon>
        <taxon>Dikarya</taxon>
        <taxon>Ascomycota</taxon>
        <taxon>Pezizomycotina</taxon>
        <taxon>Sordariomycetes</taxon>
        <taxon>Hypocreomycetidae</taxon>
        <taxon>Hypocreales</taxon>
        <taxon>Nectriaceae</taxon>
        <taxon>Fusarium</taxon>
        <taxon>Fusarium solani species complex</taxon>
    </lineage>
</organism>
<evidence type="ECO:0000256" key="1">
    <source>
        <dbReference type="SAM" id="MobiDB-lite"/>
    </source>
</evidence>
<evidence type="ECO:0000313" key="3">
    <source>
        <dbReference type="EMBL" id="RSL82008.1"/>
    </source>
</evidence>
<name>A0A428RWT6_9HYPO</name>
<feature type="signal peptide" evidence="2">
    <location>
        <begin position="1"/>
        <end position="19"/>
    </location>
</feature>
<proteinExistence type="predicted"/>